<proteinExistence type="predicted"/>
<dbReference type="GO" id="GO:0016887">
    <property type="term" value="F:ATP hydrolysis activity"/>
    <property type="evidence" value="ECO:0007669"/>
    <property type="project" value="InterPro"/>
</dbReference>
<evidence type="ECO:0000313" key="6">
    <source>
        <dbReference type="Proteomes" id="UP000017118"/>
    </source>
</evidence>
<reference evidence="5 6" key="1">
    <citation type="journal article" date="2013" name="Genome Announc.">
        <title>Complete Genome Sequence of the Solvent Producer Clostridium saccharobutylicum NCP262 (DSM 13864).</title>
        <authorList>
            <person name="Poehlein A."/>
            <person name="Hartwich K."/>
            <person name="Krabben P."/>
            <person name="Ehrenreich A."/>
            <person name="Liebl W."/>
            <person name="Durre P."/>
            <person name="Gottschalk G."/>
            <person name="Daniel R."/>
        </authorList>
    </citation>
    <scope>NUCLEOTIDE SEQUENCE [LARGE SCALE GENOMIC DNA]</scope>
    <source>
        <strain evidence="5">DSM 13864</strain>
    </source>
</reference>
<evidence type="ECO:0000313" key="5">
    <source>
        <dbReference type="EMBL" id="AGX43017.1"/>
    </source>
</evidence>
<dbReference type="KEGG" id="csb:CLSA_c20340"/>
<dbReference type="GeneID" id="55474493"/>
<dbReference type="SUPFAM" id="SSF52540">
    <property type="entry name" value="P-loop containing nucleoside triphosphate hydrolases"/>
    <property type="match status" value="2"/>
</dbReference>
<sequence length="492" mass="56692">MSLINVTNLTFAYEGSYDTVFENISFQIDTDWKLGFTGRNGRGKTTFLNLLLGKYKYVGNISANVTFEYFPYEVKEQENFTIDVIKEISPNSMDWEIMKELSLLDVEEDILYRQFYTLSKGEQTKALLVAMFLKENSFLLIDEPTNHLDAESRKKLSNYLKRKNGFILISHDRSFLDNCIDHILSINKTNIEIQKGDFSSWWENKKRQDSFELAENEKLKKDINRLSKSAKRSSNWSNEVEKSKKGTTNSGSKLDKGYVGHKAAKMMKRSKSIENRQQGAIDEKSKLLKNIESSDRLKISQLVYHKNKLVELENVSIFYGDTIVCEDVGFSIEQGDRISLKGKNGSGKSSIIKLICGENIKYTGTFRKGSELKISYVSQDTSHLKGNLTDYALENNIDESLFKLILRKLDFSRIQFEKDMSSFSGGQKKKVLIAKSLCEKVHLHIWDEPLNFIDVISRMQIEQLLLEYSPTLLFVEHDSEFCKNVATKFFEL</sequence>
<keyword evidence="1" id="KW-0547">Nucleotide-binding</keyword>
<dbReference type="PATRIC" id="fig|1345695.10.peg.2386"/>
<dbReference type="InterPro" id="IPR003439">
    <property type="entry name" value="ABC_transporter-like_ATP-bd"/>
</dbReference>
<protein>
    <submittedName>
        <fullName evidence="5">Nucleotide-binding protein ExpZ</fullName>
    </submittedName>
</protein>
<evidence type="ECO:0000256" key="1">
    <source>
        <dbReference type="ARBA" id="ARBA00022741"/>
    </source>
</evidence>
<dbReference type="GO" id="GO:0005524">
    <property type="term" value="F:ATP binding"/>
    <property type="evidence" value="ECO:0007669"/>
    <property type="project" value="UniProtKB-KW"/>
</dbReference>
<dbReference type="NCBIfam" id="NF000167">
    <property type="entry name" value="ABCF_Lsa_all"/>
    <property type="match status" value="1"/>
</dbReference>
<name>U5MUB1_CLOSA</name>
<evidence type="ECO:0000256" key="3">
    <source>
        <dbReference type="SAM" id="MobiDB-lite"/>
    </source>
</evidence>
<dbReference type="CDD" id="cd03221">
    <property type="entry name" value="ABCF_EF-3"/>
    <property type="match status" value="2"/>
</dbReference>
<feature type="domain" description="ABC transporter" evidence="4">
    <location>
        <begin position="310"/>
        <end position="492"/>
    </location>
</feature>
<keyword evidence="6" id="KW-1185">Reference proteome</keyword>
<dbReference type="RefSeq" id="WP_022746091.1">
    <property type="nucleotide sequence ID" value="NC_022571.1"/>
</dbReference>
<dbReference type="eggNOG" id="COG0488">
    <property type="taxonomic scope" value="Bacteria"/>
</dbReference>
<organism evidence="5 6">
    <name type="scientific">Clostridium saccharobutylicum DSM 13864</name>
    <dbReference type="NCBI Taxonomy" id="1345695"/>
    <lineage>
        <taxon>Bacteria</taxon>
        <taxon>Bacillati</taxon>
        <taxon>Bacillota</taxon>
        <taxon>Clostridia</taxon>
        <taxon>Eubacteriales</taxon>
        <taxon>Clostridiaceae</taxon>
        <taxon>Clostridium</taxon>
    </lineage>
</organism>
<dbReference type="InterPro" id="IPR003593">
    <property type="entry name" value="AAA+_ATPase"/>
</dbReference>
<evidence type="ECO:0000256" key="2">
    <source>
        <dbReference type="ARBA" id="ARBA00022840"/>
    </source>
</evidence>
<feature type="region of interest" description="Disordered" evidence="3">
    <location>
        <begin position="234"/>
        <end position="255"/>
    </location>
</feature>
<dbReference type="HOGENOM" id="CLU_000604_36_3_9"/>
<dbReference type="AlphaFoldDB" id="U5MUB1"/>
<dbReference type="Proteomes" id="UP000017118">
    <property type="component" value="Chromosome"/>
</dbReference>
<dbReference type="SMART" id="SM00382">
    <property type="entry name" value="AAA"/>
    <property type="match status" value="2"/>
</dbReference>
<dbReference type="PROSITE" id="PS50893">
    <property type="entry name" value="ABC_TRANSPORTER_2"/>
    <property type="match status" value="2"/>
</dbReference>
<dbReference type="InterPro" id="IPR027417">
    <property type="entry name" value="P-loop_NTPase"/>
</dbReference>
<dbReference type="Gene3D" id="3.40.50.300">
    <property type="entry name" value="P-loop containing nucleotide triphosphate hydrolases"/>
    <property type="match status" value="2"/>
</dbReference>
<accession>U5MUB1</accession>
<gene>
    <name evidence="5" type="primary">expZ</name>
    <name evidence="5" type="ORF">CLSA_c20340</name>
</gene>
<dbReference type="InterPro" id="IPR017871">
    <property type="entry name" value="ABC_transporter-like_CS"/>
</dbReference>
<keyword evidence="2" id="KW-0067">ATP-binding</keyword>
<dbReference type="EMBL" id="CP006721">
    <property type="protein sequence ID" value="AGX43017.1"/>
    <property type="molecule type" value="Genomic_DNA"/>
</dbReference>
<dbReference type="Pfam" id="PF00005">
    <property type="entry name" value="ABC_tran"/>
    <property type="match status" value="2"/>
</dbReference>
<dbReference type="PANTHER" id="PTHR42855">
    <property type="entry name" value="ABC TRANSPORTER ATP-BINDING SUBUNIT"/>
    <property type="match status" value="1"/>
</dbReference>
<dbReference type="PANTHER" id="PTHR42855:SF2">
    <property type="entry name" value="DRUG RESISTANCE ABC TRANSPORTER,ATP-BINDING PROTEIN"/>
    <property type="match status" value="1"/>
</dbReference>
<evidence type="ECO:0000259" key="4">
    <source>
        <dbReference type="PROSITE" id="PS50893"/>
    </source>
</evidence>
<dbReference type="OrthoDB" id="9801441at2"/>
<dbReference type="InterPro" id="IPR051309">
    <property type="entry name" value="ABCF_ATPase"/>
</dbReference>
<dbReference type="NCBIfam" id="NF000355">
    <property type="entry name" value="ribo_prot_ABC_F"/>
    <property type="match status" value="1"/>
</dbReference>
<dbReference type="PROSITE" id="PS00211">
    <property type="entry name" value="ABC_TRANSPORTER_1"/>
    <property type="match status" value="2"/>
</dbReference>
<feature type="domain" description="ABC transporter" evidence="4">
    <location>
        <begin position="4"/>
        <end position="213"/>
    </location>
</feature>